<protein>
    <submittedName>
        <fullName evidence="3">Uncharacterized protein LOC106475301</fullName>
    </submittedName>
</protein>
<organism evidence="2 3">
    <name type="scientific">Limulus polyphemus</name>
    <name type="common">Atlantic horseshoe crab</name>
    <dbReference type="NCBI Taxonomy" id="6850"/>
    <lineage>
        <taxon>Eukaryota</taxon>
        <taxon>Metazoa</taxon>
        <taxon>Ecdysozoa</taxon>
        <taxon>Arthropoda</taxon>
        <taxon>Chelicerata</taxon>
        <taxon>Merostomata</taxon>
        <taxon>Xiphosura</taxon>
        <taxon>Limulidae</taxon>
        <taxon>Limulus</taxon>
    </lineage>
</organism>
<feature type="compositionally biased region" description="Polar residues" evidence="1">
    <location>
        <begin position="22"/>
        <end position="35"/>
    </location>
</feature>
<evidence type="ECO:0000256" key="1">
    <source>
        <dbReference type="SAM" id="MobiDB-lite"/>
    </source>
</evidence>
<feature type="compositionally biased region" description="Polar residues" evidence="1">
    <location>
        <begin position="261"/>
        <end position="273"/>
    </location>
</feature>
<feature type="region of interest" description="Disordered" evidence="1">
    <location>
        <begin position="75"/>
        <end position="98"/>
    </location>
</feature>
<sequence>MASFTLLDVETNEEISPYSPDGSPTSGLSNSSPVQHASIPGHSQFAFPVPLSSSTHLQTSLEPERISLPLSQFQDLNPSLESDPGPVTGGNHPKNRLENSSLMSLVSGVKRILPVDTPEGNPELKEGAKVAGNGSLQDIDMSQFQAMMENMKSIDAVKQEQLADLATSINTVLGEACLGTFGPFTSTFTNPGSLPTSLSRTDARPYNQNLVSDCHRLARAQPLLKDIHSPTSTFSSENSNLSYGSHSEMSPVPVLHPVGTPASTLMPSQQSTFCEDDEIEDDFNWDKLL</sequence>
<dbReference type="GeneID" id="106475301"/>
<keyword evidence="2" id="KW-1185">Reference proteome</keyword>
<reference evidence="3" key="1">
    <citation type="submission" date="2025-08" db="UniProtKB">
        <authorList>
            <consortium name="RefSeq"/>
        </authorList>
    </citation>
    <scope>IDENTIFICATION</scope>
    <source>
        <tissue evidence="3">Muscle</tissue>
    </source>
</reference>
<dbReference type="RefSeq" id="XP_013791447.2">
    <property type="nucleotide sequence ID" value="XM_013935993.2"/>
</dbReference>
<evidence type="ECO:0000313" key="2">
    <source>
        <dbReference type="Proteomes" id="UP000694941"/>
    </source>
</evidence>
<dbReference type="Proteomes" id="UP000694941">
    <property type="component" value="Unplaced"/>
</dbReference>
<evidence type="ECO:0000313" key="3">
    <source>
        <dbReference type="RefSeq" id="XP_013791447.2"/>
    </source>
</evidence>
<name>A0ABM1BZ68_LIMPO</name>
<feature type="region of interest" description="Disordered" evidence="1">
    <location>
        <begin position="1"/>
        <end position="49"/>
    </location>
</feature>
<proteinExistence type="predicted"/>
<accession>A0ABM1BZ68</accession>
<feature type="compositionally biased region" description="Polar residues" evidence="1">
    <location>
        <begin position="229"/>
        <end position="248"/>
    </location>
</feature>
<gene>
    <name evidence="3" type="primary">LOC106475301</name>
</gene>
<feature type="region of interest" description="Disordered" evidence="1">
    <location>
        <begin position="228"/>
        <end position="273"/>
    </location>
</feature>